<reference evidence="2" key="2">
    <citation type="submission" date="2020-09" db="EMBL/GenBank/DDBJ databases">
        <authorList>
            <person name="Sun Q."/>
            <person name="Zhou Y."/>
        </authorList>
    </citation>
    <scope>NUCLEOTIDE SEQUENCE</scope>
    <source>
        <strain evidence="2">CGMCC 1.15254</strain>
    </source>
</reference>
<organism evidence="2 3">
    <name type="scientific">Terasakiella brassicae</name>
    <dbReference type="NCBI Taxonomy" id="1634917"/>
    <lineage>
        <taxon>Bacteria</taxon>
        <taxon>Pseudomonadati</taxon>
        <taxon>Pseudomonadota</taxon>
        <taxon>Alphaproteobacteria</taxon>
        <taxon>Rhodospirillales</taxon>
        <taxon>Terasakiellaceae</taxon>
        <taxon>Terasakiella</taxon>
    </lineage>
</organism>
<evidence type="ECO:0000313" key="3">
    <source>
        <dbReference type="Proteomes" id="UP000632498"/>
    </source>
</evidence>
<reference evidence="2" key="1">
    <citation type="journal article" date="2014" name="Int. J. Syst. Evol. Microbiol.">
        <title>Complete genome sequence of Corynebacterium casei LMG S-19264T (=DSM 44701T), isolated from a smear-ripened cheese.</title>
        <authorList>
            <consortium name="US DOE Joint Genome Institute (JGI-PGF)"/>
            <person name="Walter F."/>
            <person name="Albersmeier A."/>
            <person name="Kalinowski J."/>
            <person name="Ruckert C."/>
        </authorList>
    </citation>
    <scope>NUCLEOTIDE SEQUENCE</scope>
    <source>
        <strain evidence="2">CGMCC 1.15254</strain>
    </source>
</reference>
<evidence type="ECO:0000256" key="1">
    <source>
        <dbReference type="SAM" id="SignalP"/>
    </source>
</evidence>
<feature type="signal peptide" evidence="1">
    <location>
        <begin position="1"/>
        <end position="22"/>
    </location>
</feature>
<keyword evidence="3" id="KW-1185">Reference proteome</keyword>
<dbReference type="Pfam" id="PF14014">
    <property type="entry name" value="DUF4230"/>
    <property type="match status" value="1"/>
</dbReference>
<dbReference type="Proteomes" id="UP000632498">
    <property type="component" value="Unassembled WGS sequence"/>
</dbReference>
<accession>A0A917CA01</accession>
<dbReference type="AlphaFoldDB" id="A0A917CA01"/>
<sequence>MNKLLMTASAGIIAMHVNVAYAQQQSSWWEDIKTELCFFCTNVSKVRNQSLTALAEHASQDKQLVTLVVEQTRKMIVKNEDTSLDGSLAAQVKTAVSNRLFANSVEAVIPARISLGIDLAAIQPQHVTVNNGKLVIKLPDVIIVAIEADLSNSKLISDSGFLVPKQQETDMLVGTIASYKKALGGEILQDAKHVKHAKEGAEKAIRDILEPLLTGGVQIQFIS</sequence>
<keyword evidence="1" id="KW-0732">Signal</keyword>
<dbReference type="InterPro" id="IPR025324">
    <property type="entry name" value="DUF4230"/>
</dbReference>
<name>A0A917CA01_9PROT</name>
<evidence type="ECO:0000313" key="2">
    <source>
        <dbReference type="EMBL" id="GGF75881.1"/>
    </source>
</evidence>
<evidence type="ECO:0008006" key="4">
    <source>
        <dbReference type="Google" id="ProtNLM"/>
    </source>
</evidence>
<dbReference type="EMBL" id="BMHV01000042">
    <property type="protein sequence ID" value="GGF75881.1"/>
    <property type="molecule type" value="Genomic_DNA"/>
</dbReference>
<protein>
    <recommendedName>
        <fullName evidence="4">DUF4230 domain-containing protein</fullName>
    </recommendedName>
</protein>
<proteinExistence type="predicted"/>
<feature type="chain" id="PRO_5036995839" description="DUF4230 domain-containing protein" evidence="1">
    <location>
        <begin position="23"/>
        <end position="223"/>
    </location>
</feature>
<comment type="caution">
    <text evidence="2">The sequence shown here is derived from an EMBL/GenBank/DDBJ whole genome shotgun (WGS) entry which is preliminary data.</text>
</comment>
<gene>
    <name evidence="2" type="ORF">GCM10011332_32340</name>
</gene>
<dbReference type="RefSeq" id="WP_188667135.1">
    <property type="nucleotide sequence ID" value="NZ_BMHV01000042.1"/>
</dbReference>